<evidence type="ECO:0000259" key="1">
    <source>
        <dbReference type="Pfam" id="PF17836"/>
    </source>
</evidence>
<dbReference type="InterPro" id="IPR050179">
    <property type="entry name" value="Trans_hexapeptide_repeat"/>
</dbReference>
<dbReference type="PANTHER" id="PTHR43300:SF7">
    <property type="entry name" value="UDP-N-ACETYLBACILLOSAMINE N-ACETYLTRANSFERASE"/>
    <property type="match status" value="1"/>
</dbReference>
<accession>A0A0F9KZJ7</accession>
<protein>
    <recommendedName>
        <fullName evidence="1">PglD N-terminal domain-containing protein</fullName>
    </recommendedName>
</protein>
<name>A0A0F9KZJ7_9ZZZZ</name>
<dbReference type="InterPro" id="IPR020019">
    <property type="entry name" value="AcTrfase_PglD-like"/>
</dbReference>
<feature type="domain" description="PglD N-terminal" evidence="1">
    <location>
        <begin position="8"/>
        <end position="46"/>
    </location>
</feature>
<proteinExistence type="predicted"/>
<dbReference type="Gene3D" id="3.40.50.20">
    <property type="match status" value="1"/>
</dbReference>
<sequence>MEIRNVPVYIMGAGGFSKEVAWLLRDTPGFDVAGFVDREDQTEFHKLLEADKPFYAIMGVGSPQIIARIASEFSIYKNLQWPTVIHPSVIGDFDRLTFGEGCVICAGNIFTVDVHLGDFNVINLNSTLGHDLRTGAFCVINPNCSTSANVTLEGENLVGAGSTLLADITLHTGAVLGAGALLTKDIPAGEVWAGVPAKRFGDWD</sequence>
<dbReference type="EMBL" id="LAZR01008227">
    <property type="protein sequence ID" value="KKM80141.1"/>
    <property type="molecule type" value="Genomic_DNA"/>
</dbReference>
<evidence type="ECO:0000313" key="2">
    <source>
        <dbReference type="EMBL" id="KKM80141.1"/>
    </source>
</evidence>
<dbReference type="PANTHER" id="PTHR43300">
    <property type="entry name" value="ACETYLTRANSFERASE"/>
    <property type="match status" value="1"/>
</dbReference>
<organism evidence="2">
    <name type="scientific">marine sediment metagenome</name>
    <dbReference type="NCBI Taxonomy" id="412755"/>
    <lineage>
        <taxon>unclassified sequences</taxon>
        <taxon>metagenomes</taxon>
        <taxon>ecological metagenomes</taxon>
    </lineage>
</organism>
<dbReference type="InterPro" id="IPR011004">
    <property type="entry name" value="Trimer_LpxA-like_sf"/>
</dbReference>
<dbReference type="AlphaFoldDB" id="A0A0F9KZJ7"/>
<dbReference type="InterPro" id="IPR041561">
    <property type="entry name" value="PglD_N"/>
</dbReference>
<dbReference type="CDD" id="cd03360">
    <property type="entry name" value="LbH_AT_putative"/>
    <property type="match status" value="1"/>
</dbReference>
<reference evidence="2" key="1">
    <citation type="journal article" date="2015" name="Nature">
        <title>Complex archaea that bridge the gap between prokaryotes and eukaryotes.</title>
        <authorList>
            <person name="Spang A."/>
            <person name="Saw J.H."/>
            <person name="Jorgensen S.L."/>
            <person name="Zaremba-Niedzwiedzka K."/>
            <person name="Martijn J."/>
            <person name="Lind A.E."/>
            <person name="van Eijk R."/>
            <person name="Schleper C."/>
            <person name="Guy L."/>
            <person name="Ettema T.J."/>
        </authorList>
    </citation>
    <scope>NUCLEOTIDE SEQUENCE</scope>
</reference>
<dbReference type="Pfam" id="PF17836">
    <property type="entry name" value="PglD_N"/>
    <property type="match status" value="1"/>
</dbReference>
<dbReference type="SUPFAM" id="SSF51161">
    <property type="entry name" value="Trimeric LpxA-like enzymes"/>
    <property type="match status" value="1"/>
</dbReference>
<gene>
    <name evidence="2" type="ORF">LCGC14_1342910</name>
</gene>
<comment type="caution">
    <text evidence="2">The sequence shown here is derived from an EMBL/GenBank/DDBJ whole genome shotgun (WGS) entry which is preliminary data.</text>
</comment>
<dbReference type="Gene3D" id="2.160.10.10">
    <property type="entry name" value="Hexapeptide repeat proteins"/>
    <property type="match status" value="1"/>
</dbReference>